<dbReference type="PROSITE" id="PS50011">
    <property type="entry name" value="PROTEIN_KINASE_DOM"/>
    <property type="match status" value="1"/>
</dbReference>
<reference evidence="8 9" key="1">
    <citation type="journal article" date="2018" name="Biotechnol. Biofuels">
        <title>Integrative visual omics of the white-rot fungus Polyporus brumalis exposes the biotechnological potential of its oxidative enzymes for delignifying raw plant biomass.</title>
        <authorList>
            <person name="Miyauchi S."/>
            <person name="Rancon A."/>
            <person name="Drula E."/>
            <person name="Hage H."/>
            <person name="Chaduli D."/>
            <person name="Favel A."/>
            <person name="Grisel S."/>
            <person name="Henrissat B."/>
            <person name="Herpoel-Gimbert I."/>
            <person name="Ruiz-Duenas F.J."/>
            <person name="Chevret D."/>
            <person name="Hainaut M."/>
            <person name="Lin J."/>
            <person name="Wang M."/>
            <person name="Pangilinan J."/>
            <person name="Lipzen A."/>
            <person name="Lesage-Meessen L."/>
            <person name="Navarro D."/>
            <person name="Riley R."/>
            <person name="Grigoriev I.V."/>
            <person name="Zhou S."/>
            <person name="Raouche S."/>
            <person name="Rosso M.N."/>
        </authorList>
    </citation>
    <scope>NUCLEOTIDE SEQUENCE [LARGE SCALE GENOMIC DNA]</scope>
    <source>
        <strain evidence="8 9">BRFM 1820</strain>
    </source>
</reference>
<organism evidence="8 9">
    <name type="scientific">Lentinus brumalis</name>
    <dbReference type="NCBI Taxonomy" id="2498619"/>
    <lineage>
        <taxon>Eukaryota</taxon>
        <taxon>Fungi</taxon>
        <taxon>Dikarya</taxon>
        <taxon>Basidiomycota</taxon>
        <taxon>Agaricomycotina</taxon>
        <taxon>Agaricomycetes</taxon>
        <taxon>Polyporales</taxon>
        <taxon>Polyporaceae</taxon>
        <taxon>Lentinus</taxon>
    </lineage>
</organism>
<protein>
    <submittedName>
        <fullName evidence="8">Kinase-like protein</fullName>
    </submittedName>
</protein>
<dbReference type="PANTHER" id="PTHR45646">
    <property type="entry name" value="SERINE/THREONINE-PROTEIN KINASE DOA-RELATED"/>
    <property type="match status" value="1"/>
</dbReference>
<keyword evidence="1" id="KW-0723">Serine/threonine-protein kinase</keyword>
<dbReference type="SUPFAM" id="SSF56112">
    <property type="entry name" value="Protein kinase-like (PK-like)"/>
    <property type="match status" value="1"/>
</dbReference>
<evidence type="ECO:0000256" key="5">
    <source>
        <dbReference type="ARBA" id="ARBA00022840"/>
    </source>
</evidence>
<keyword evidence="4" id="KW-0418">Kinase</keyword>
<dbReference type="AlphaFoldDB" id="A0A371CQL5"/>
<evidence type="ECO:0000313" key="8">
    <source>
        <dbReference type="EMBL" id="RDX42568.1"/>
    </source>
</evidence>
<dbReference type="PANTHER" id="PTHR45646:SF11">
    <property type="entry name" value="SERINE_THREONINE-PROTEIN KINASE DOA"/>
    <property type="match status" value="1"/>
</dbReference>
<dbReference type="Proteomes" id="UP000256964">
    <property type="component" value="Unassembled WGS sequence"/>
</dbReference>
<dbReference type="Pfam" id="PF00069">
    <property type="entry name" value="Pkinase"/>
    <property type="match status" value="1"/>
</dbReference>
<dbReference type="GO" id="GO:0004674">
    <property type="term" value="F:protein serine/threonine kinase activity"/>
    <property type="evidence" value="ECO:0007669"/>
    <property type="project" value="UniProtKB-KW"/>
</dbReference>
<dbReference type="GO" id="GO:0005524">
    <property type="term" value="F:ATP binding"/>
    <property type="evidence" value="ECO:0007669"/>
    <property type="project" value="UniProtKB-UniRule"/>
</dbReference>
<evidence type="ECO:0000256" key="2">
    <source>
        <dbReference type="ARBA" id="ARBA00022679"/>
    </source>
</evidence>
<dbReference type="STRING" id="139420.A0A371CQL5"/>
<dbReference type="GO" id="GO:0005634">
    <property type="term" value="C:nucleus"/>
    <property type="evidence" value="ECO:0007669"/>
    <property type="project" value="TreeGrafter"/>
</dbReference>
<dbReference type="InterPro" id="IPR011009">
    <property type="entry name" value="Kinase-like_dom_sf"/>
</dbReference>
<keyword evidence="9" id="KW-1185">Reference proteome</keyword>
<evidence type="ECO:0000256" key="4">
    <source>
        <dbReference type="ARBA" id="ARBA00022777"/>
    </source>
</evidence>
<keyword evidence="5 6" id="KW-0067">ATP-binding</keyword>
<accession>A0A371CQL5</accession>
<keyword evidence="2" id="KW-0808">Transferase</keyword>
<evidence type="ECO:0000256" key="3">
    <source>
        <dbReference type="ARBA" id="ARBA00022741"/>
    </source>
</evidence>
<proteinExistence type="predicted"/>
<dbReference type="Gene3D" id="1.10.510.10">
    <property type="entry name" value="Transferase(Phosphotransferase) domain 1"/>
    <property type="match status" value="1"/>
</dbReference>
<dbReference type="OrthoDB" id="3068150at2759"/>
<dbReference type="PROSITE" id="PS00107">
    <property type="entry name" value="PROTEIN_KINASE_ATP"/>
    <property type="match status" value="1"/>
</dbReference>
<dbReference type="InterPro" id="IPR000719">
    <property type="entry name" value="Prot_kinase_dom"/>
</dbReference>
<keyword evidence="3 6" id="KW-0547">Nucleotide-binding</keyword>
<dbReference type="InterPro" id="IPR051175">
    <property type="entry name" value="CLK_kinases"/>
</dbReference>
<gene>
    <name evidence="8" type="ORF">OH76DRAFT_1488535</name>
</gene>
<sequence length="430" mass="47122">MVPMPRPKRRGLAPRTIIRSDSQAGVGILPNPVKVHLSRASVVTLGRRQMRVLSPEATQTPPQAGGEVPVPQQARRLYSANVQDVIMGRFLVRGVLGTGSFGTVVRAEDKYTGTLVAIKVLHKDEDANCDAGKEVRLYRKLLAGCNRHMGLFAAVMGTGIHRGYECIIFEVCQGTLCDVISGRYDLNPLPARHVLEMSYQLVKGVEYLHSLGIVHADIKPDNIALKSCNTVTVSWLDPLTGFRKKEVLVCSEICILDLGLAVDMNNKGQTGAGRIGNRAYRAPEISFGLPWSYGIDSFAIGCVVSELYMANDLFPSTVSCDLEHLTLIDKIVGPFPEEYARSIELKCPGTFTLDPVAICFPPSGTSAPAAEHMDSMMRIEQACPLSGSILDVALHDLLRNLMHPDPSMRLTLEAASKHKYFDRLSRLELQ</sequence>
<feature type="binding site" evidence="6">
    <location>
        <position position="119"/>
    </location>
    <ligand>
        <name>ATP</name>
        <dbReference type="ChEBI" id="CHEBI:30616"/>
    </ligand>
</feature>
<dbReference type="EMBL" id="KZ857481">
    <property type="protein sequence ID" value="RDX42568.1"/>
    <property type="molecule type" value="Genomic_DNA"/>
</dbReference>
<evidence type="ECO:0000256" key="1">
    <source>
        <dbReference type="ARBA" id="ARBA00022527"/>
    </source>
</evidence>
<feature type="domain" description="Protein kinase" evidence="7">
    <location>
        <begin position="90"/>
        <end position="421"/>
    </location>
</feature>
<dbReference type="InterPro" id="IPR017441">
    <property type="entry name" value="Protein_kinase_ATP_BS"/>
</dbReference>
<dbReference type="SMART" id="SM00220">
    <property type="entry name" value="S_TKc"/>
    <property type="match status" value="1"/>
</dbReference>
<dbReference type="Gene3D" id="3.30.200.20">
    <property type="entry name" value="Phosphorylase Kinase, domain 1"/>
    <property type="match status" value="1"/>
</dbReference>
<evidence type="ECO:0000259" key="7">
    <source>
        <dbReference type="PROSITE" id="PS50011"/>
    </source>
</evidence>
<evidence type="ECO:0000313" key="9">
    <source>
        <dbReference type="Proteomes" id="UP000256964"/>
    </source>
</evidence>
<name>A0A371CQL5_9APHY</name>
<evidence type="ECO:0000256" key="6">
    <source>
        <dbReference type="PROSITE-ProRule" id="PRU10141"/>
    </source>
</evidence>